<feature type="transmembrane region" description="Helical" evidence="6">
    <location>
        <begin position="174"/>
        <end position="193"/>
    </location>
</feature>
<feature type="transmembrane region" description="Helical" evidence="6">
    <location>
        <begin position="296"/>
        <end position="317"/>
    </location>
</feature>
<evidence type="ECO:0000256" key="3">
    <source>
        <dbReference type="ARBA" id="ARBA00022692"/>
    </source>
</evidence>
<name>A0A5R9L2W2_9BACT</name>
<evidence type="ECO:0000313" key="7">
    <source>
        <dbReference type="EMBL" id="TLV02924.1"/>
    </source>
</evidence>
<proteinExistence type="predicted"/>
<comment type="caution">
    <text evidence="7">The sequence shown here is derived from an EMBL/GenBank/DDBJ whole genome shotgun (WGS) entry which is preliminary data.</text>
</comment>
<dbReference type="Proteomes" id="UP000306402">
    <property type="component" value="Unassembled WGS sequence"/>
</dbReference>
<feature type="transmembrane region" description="Helical" evidence="6">
    <location>
        <begin position="151"/>
        <end position="168"/>
    </location>
</feature>
<feature type="transmembrane region" description="Helical" evidence="6">
    <location>
        <begin position="109"/>
        <end position="130"/>
    </location>
</feature>
<dbReference type="AlphaFoldDB" id="A0A5R9L2W2"/>
<dbReference type="InterPro" id="IPR018385">
    <property type="entry name" value="C4_dicarb_anaerob_car-like"/>
</dbReference>
<feature type="transmembrane region" description="Helical" evidence="6">
    <location>
        <begin position="352"/>
        <end position="372"/>
    </location>
</feature>
<keyword evidence="3 6" id="KW-0812">Transmembrane</keyword>
<gene>
    <name evidence="7" type="ORF">FEN17_04735</name>
</gene>
<feature type="transmembrane region" description="Helical" evidence="6">
    <location>
        <begin position="443"/>
        <end position="461"/>
    </location>
</feature>
<feature type="transmembrane region" description="Helical" evidence="6">
    <location>
        <begin position="323"/>
        <end position="340"/>
    </location>
</feature>
<comment type="subcellular location">
    <subcellularLocation>
        <location evidence="1">Cell membrane</location>
        <topology evidence="1">Multi-pass membrane protein</topology>
    </subcellularLocation>
</comment>
<dbReference type="InterPro" id="IPR051679">
    <property type="entry name" value="DASS-Related_Transporters"/>
</dbReference>
<keyword evidence="4 6" id="KW-1133">Transmembrane helix</keyword>
<evidence type="ECO:0000256" key="1">
    <source>
        <dbReference type="ARBA" id="ARBA00004651"/>
    </source>
</evidence>
<sequence length="499" mass="54172">MPSTRLPSPLTILMIVVILAAISTWLLPAGQYSKLAAEGTDAFVLTSPTGSVKLPFAQKTLDSLSIDIAIGKFSSGDIRKPVSVPGSYQKLKSNPQGFTSILQAPIRGIIDSIDIVLFILTIGGFMYVFNETGAIARGIENLSHTMRGREPLLMVLLIFIFAFLRASYGMEEEAIVFIPILVPLFLAAGYDLLIPVAVVFGGTSVGGIAAFSNPFSVIVASNAGGINWMDGLYERLILFMIATSFMAWFVVRYAAKIRKNPAASLVLQIEGVVAPALENVVSDQKEPVLLDLKTKILLLIYFATFIGMISGIVWLGWWTIEMSALFLGVSILVAVITRMNERVFVSNFIKGAESLLSVAFIVGVARGITIVLNDGLITDSILFYASDIVQHLPPAVFILFLMVFYLIFSLFISSSSGMAVLTMPVVGALAVIIHIPGREIVNSYLYGINIMFFISPTSLVLPSLAMVNVSYKVWLRFITPVMAVLLLLCAVFLVVGLYL</sequence>
<feature type="transmembrane region" description="Helical" evidence="6">
    <location>
        <begin position="205"/>
        <end position="224"/>
    </location>
</feature>
<keyword evidence="2" id="KW-1003">Cell membrane</keyword>
<evidence type="ECO:0000313" key="8">
    <source>
        <dbReference type="Proteomes" id="UP000306402"/>
    </source>
</evidence>
<dbReference type="GO" id="GO:0005886">
    <property type="term" value="C:plasma membrane"/>
    <property type="evidence" value="ECO:0007669"/>
    <property type="project" value="UniProtKB-SubCell"/>
</dbReference>
<reference evidence="7 8" key="1">
    <citation type="submission" date="2019-05" db="EMBL/GenBank/DDBJ databases">
        <authorList>
            <person name="Qu J.-H."/>
        </authorList>
    </citation>
    <scope>NUCLEOTIDE SEQUENCE [LARGE SCALE GENOMIC DNA]</scope>
    <source>
        <strain evidence="7 8">T17</strain>
    </source>
</reference>
<evidence type="ECO:0000256" key="6">
    <source>
        <dbReference type="SAM" id="Phobius"/>
    </source>
</evidence>
<dbReference type="EMBL" id="VCEJ01000002">
    <property type="protein sequence ID" value="TLV02924.1"/>
    <property type="molecule type" value="Genomic_DNA"/>
</dbReference>
<feature type="transmembrane region" description="Helical" evidence="6">
    <location>
        <begin position="12"/>
        <end position="30"/>
    </location>
</feature>
<evidence type="ECO:0000256" key="2">
    <source>
        <dbReference type="ARBA" id="ARBA00022475"/>
    </source>
</evidence>
<feature type="transmembrane region" description="Helical" evidence="6">
    <location>
        <begin position="419"/>
        <end position="437"/>
    </location>
</feature>
<dbReference type="PANTHER" id="PTHR43652:SF6">
    <property type="entry name" value="ARGININE REPRESSOR"/>
    <property type="match status" value="1"/>
</dbReference>
<dbReference type="RefSeq" id="WP_138364133.1">
    <property type="nucleotide sequence ID" value="NZ_VCEJ01000002.1"/>
</dbReference>
<feature type="transmembrane region" description="Helical" evidence="6">
    <location>
        <begin position="236"/>
        <end position="255"/>
    </location>
</feature>
<protein>
    <submittedName>
        <fullName evidence="7">YfcC family protein</fullName>
    </submittedName>
</protein>
<evidence type="ECO:0000256" key="4">
    <source>
        <dbReference type="ARBA" id="ARBA00022989"/>
    </source>
</evidence>
<feature type="transmembrane region" description="Helical" evidence="6">
    <location>
        <begin position="473"/>
        <end position="498"/>
    </location>
</feature>
<dbReference type="Pfam" id="PF03606">
    <property type="entry name" value="DcuC"/>
    <property type="match status" value="1"/>
</dbReference>
<dbReference type="OrthoDB" id="255482at2"/>
<accession>A0A5R9L2W2</accession>
<keyword evidence="8" id="KW-1185">Reference proteome</keyword>
<dbReference type="PANTHER" id="PTHR43652">
    <property type="entry name" value="BASIC AMINO ACID ANTIPORTER YFCC-RELATED"/>
    <property type="match status" value="1"/>
</dbReference>
<feature type="transmembrane region" description="Helical" evidence="6">
    <location>
        <begin position="392"/>
        <end position="412"/>
    </location>
</feature>
<organism evidence="7 8">
    <name type="scientific">Dyadobacter luticola</name>
    <dbReference type="NCBI Taxonomy" id="1979387"/>
    <lineage>
        <taxon>Bacteria</taxon>
        <taxon>Pseudomonadati</taxon>
        <taxon>Bacteroidota</taxon>
        <taxon>Cytophagia</taxon>
        <taxon>Cytophagales</taxon>
        <taxon>Spirosomataceae</taxon>
        <taxon>Dyadobacter</taxon>
    </lineage>
</organism>
<evidence type="ECO:0000256" key="5">
    <source>
        <dbReference type="ARBA" id="ARBA00023136"/>
    </source>
</evidence>
<keyword evidence="5 6" id="KW-0472">Membrane</keyword>